<sequence>MFQYNKFYVDLNKSIPSSPLYNVDKAQNALFISYQNSYVEQIKMERRLEQDATLAAHYKNSHSSIKRPISPGFKQVQTDWKPTNPQLMYLSKTQPIISIKNDKKFLKVIDIDLEKIIEETRSQTQSLKKRQRNEQVVSCPSLAPLVKVPSKQKQ</sequence>
<organism evidence="1">
    <name type="scientific">Hexamita inflata</name>
    <dbReference type="NCBI Taxonomy" id="28002"/>
    <lineage>
        <taxon>Eukaryota</taxon>
        <taxon>Metamonada</taxon>
        <taxon>Diplomonadida</taxon>
        <taxon>Hexamitidae</taxon>
        <taxon>Hexamitinae</taxon>
        <taxon>Hexamita</taxon>
    </lineage>
</organism>
<reference evidence="2 3" key="2">
    <citation type="submission" date="2024-07" db="EMBL/GenBank/DDBJ databases">
        <authorList>
            <person name="Akdeniz Z."/>
        </authorList>
    </citation>
    <scope>NUCLEOTIDE SEQUENCE [LARGE SCALE GENOMIC DNA]</scope>
</reference>
<comment type="caution">
    <text evidence="1">The sequence shown here is derived from an EMBL/GenBank/DDBJ whole genome shotgun (WGS) entry which is preliminary data.</text>
</comment>
<dbReference type="EMBL" id="CAXDID020000097">
    <property type="protein sequence ID" value="CAL6025117.1"/>
    <property type="molecule type" value="Genomic_DNA"/>
</dbReference>
<dbReference type="EMBL" id="CATOUU010001010">
    <property type="protein sequence ID" value="CAI9966983.1"/>
    <property type="molecule type" value="Genomic_DNA"/>
</dbReference>
<dbReference type="AlphaFoldDB" id="A0AA86QZT6"/>
<name>A0AA86QZT6_9EUKA</name>
<gene>
    <name evidence="2" type="ORF">HINF_LOCUS29955</name>
    <name evidence="1" type="ORF">HINF_LOCUS54628</name>
</gene>
<protein>
    <submittedName>
        <fullName evidence="2">Hypothetical_protein</fullName>
    </submittedName>
</protein>
<keyword evidence="3" id="KW-1185">Reference proteome</keyword>
<proteinExistence type="predicted"/>
<evidence type="ECO:0000313" key="2">
    <source>
        <dbReference type="EMBL" id="CAL6025117.1"/>
    </source>
</evidence>
<dbReference type="Proteomes" id="UP001642409">
    <property type="component" value="Unassembled WGS sequence"/>
</dbReference>
<evidence type="ECO:0000313" key="3">
    <source>
        <dbReference type="Proteomes" id="UP001642409"/>
    </source>
</evidence>
<accession>A0AA86QZT6</accession>
<evidence type="ECO:0000313" key="1">
    <source>
        <dbReference type="EMBL" id="CAI9966983.1"/>
    </source>
</evidence>
<reference evidence="1" key="1">
    <citation type="submission" date="2023-06" db="EMBL/GenBank/DDBJ databases">
        <authorList>
            <person name="Kurt Z."/>
        </authorList>
    </citation>
    <scope>NUCLEOTIDE SEQUENCE</scope>
</reference>